<sequence>TARGADSFVGKHIHFGTKKFPDWPSVMKYLRSKEQL</sequence>
<proteinExistence type="predicted"/>
<evidence type="ECO:0000313" key="1">
    <source>
        <dbReference type="EMBL" id="SVC08042.1"/>
    </source>
</evidence>
<reference evidence="1" key="1">
    <citation type="submission" date="2018-05" db="EMBL/GenBank/DDBJ databases">
        <authorList>
            <person name="Lanie J.A."/>
            <person name="Ng W.-L."/>
            <person name="Kazmierczak K.M."/>
            <person name="Andrzejewski T.M."/>
            <person name="Davidsen T.M."/>
            <person name="Wayne K.J."/>
            <person name="Tettelin H."/>
            <person name="Glass J.I."/>
            <person name="Rusch D."/>
            <person name="Podicherti R."/>
            <person name="Tsui H.-C.T."/>
            <person name="Winkler M.E."/>
        </authorList>
    </citation>
    <scope>NUCLEOTIDE SEQUENCE</scope>
</reference>
<name>A0A382J9H1_9ZZZZ</name>
<protein>
    <submittedName>
        <fullName evidence="1">Uncharacterized protein</fullName>
    </submittedName>
</protein>
<organism evidence="1">
    <name type="scientific">marine metagenome</name>
    <dbReference type="NCBI Taxonomy" id="408172"/>
    <lineage>
        <taxon>unclassified sequences</taxon>
        <taxon>metagenomes</taxon>
        <taxon>ecological metagenomes</taxon>
    </lineage>
</organism>
<dbReference type="AlphaFoldDB" id="A0A382J9H1"/>
<feature type="non-terminal residue" evidence="1">
    <location>
        <position position="1"/>
    </location>
</feature>
<dbReference type="EMBL" id="UINC01072418">
    <property type="protein sequence ID" value="SVC08042.1"/>
    <property type="molecule type" value="Genomic_DNA"/>
</dbReference>
<gene>
    <name evidence="1" type="ORF">METZ01_LOCUS260896</name>
</gene>
<accession>A0A382J9H1</accession>